<dbReference type="InterPro" id="IPR004360">
    <property type="entry name" value="Glyas_Fos-R_dOase_dom"/>
</dbReference>
<feature type="domain" description="VOC" evidence="2">
    <location>
        <begin position="6"/>
        <end position="129"/>
    </location>
</feature>
<dbReference type="InterPro" id="IPR037523">
    <property type="entry name" value="VOC_core"/>
</dbReference>
<dbReference type="AlphaFoldDB" id="A0A7K1XX05"/>
<dbReference type="InterPro" id="IPR051332">
    <property type="entry name" value="Fosfomycin_Res_Enzymes"/>
</dbReference>
<dbReference type="Pfam" id="PF00903">
    <property type="entry name" value="Glyoxalase"/>
    <property type="match status" value="1"/>
</dbReference>
<gene>
    <name evidence="3" type="ORF">GS398_08645</name>
</gene>
<keyword evidence="4" id="KW-1185">Reference proteome</keyword>
<comment type="caution">
    <text evidence="3">The sequence shown here is derived from an EMBL/GenBank/DDBJ whole genome shotgun (WGS) entry which is preliminary data.</text>
</comment>
<dbReference type="PROSITE" id="PS51819">
    <property type="entry name" value="VOC"/>
    <property type="match status" value="1"/>
</dbReference>
<sequence length="129" mass="14703">MIKLNRIHHLAIICSDYAVSKKFYTEILGFAIVAEVYRSERESYKLDLAINGLYQVELFSFPQPPVRASRPEAVGLRHLAFEVDDIAEAISNLQAHGVATEPVRIDECTGRKFTFFSDPDQLPLELYEK</sequence>
<accession>A0A7K1XX05</accession>
<dbReference type="Gene3D" id="3.10.180.10">
    <property type="entry name" value="2,3-Dihydroxybiphenyl 1,2-Dioxygenase, domain 1"/>
    <property type="match status" value="1"/>
</dbReference>
<protein>
    <submittedName>
        <fullName evidence="3">VOC family protein</fullName>
    </submittedName>
</protein>
<reference evidence="3 4" key="1">
    <citation type="submission" date="2019-11" db="EMBL/GenBank/DDBJ databases">
        <title>Pedobacter sp. HMF7056 Genome sequencing and assembly.</title>
        <authorList>
            <person name="Kang H."/>
            <person name="Kim H."/>
            <person name="Joh K."/>
        </authorList>
    </citation>
    <scope>NUCLEOTIDE SEQUENCE [LARGE SCALE GENOMIC DNA]</scope>
    <source>
        <strain evidence="3 4">HMF7056</strain>
    </source>
</reference>
<evidence type="ECO:0000256" key="1">
    <source>
        <dbReference type="ARBA" id="ARBA00022723"/>
    </source>
</evidence>
<evidence type="ECO:0000259" key="2">
    <source>
        <dbReference type="PROSITE" id="PS51819"/>
    </source>
</evidence>
<dbReference type="Proteomes" id="UP000451233">
    <property type="component" value="Unassembled WGS sequence"/>
</dbReference>
<dbReference type="InterPro" id="IPR037478">
    <property type="entry name" value="YwkD-like_dom"/>
</dbReference>
<dbReference type="InterPro" id="IPR029068">
    <property type="entry name" value="Glyas_Bleomycin-R_OHBP_Dase"/>
</dbReference>
<name>A0A7K1XX05_9SPHI</name>
<evidence type="ECO:0000313" key="4">
    <source>
        <dbReference type="Proteomes" id="UP000451233"/>
    </source>
</evidence>
<dbReference type="RefSeq" id="WP_160906368.1">
    <property type="nucleotide sequence ID" value="NZ_WVHS01000002.1"/>
</dbReference>
<dbReference type="PANTHER" id="PTHR36113:SF6">
    <property type="entry name" value="FOSFOMYCIN RESISTANCE PROTEIN FOSX"/>
    <property type="match status" value="1"/>
</dbReference>
<dbReference type="SUPFAM" id="SSF54593">
    <property type="entry name" value="Glyoxalase/Bleomycin resistance protein/Dihydroxybiphenyl dioxygenase"/>
    <property type="match status" value="1"/>
</dbReference>
<keyword evidence="1" id="KW-0479">Metal-binding</keyword>
<dbReference type="CDD" id="cd08352">
    <property type="entry name" value="VOC_Bs_YwkD_like"/>
    <property type="match status" value="1"/>
</dbReference>
<dbReference type="PANTHER" id="PTHR36113">
    <property type="entry name" value="LYASE, PUTATIVE-RELATED-RELATED"/>
    <property type="match status" value="1"/>
</dbReference>
<dbReference type="EMBL" id="WVHS01000002">
    <property type="protein sequence ID" value="MXV15367.1"/>
    <property type="molecule type" value="Genomic_DNA"/>
</dbReference>
<evidence type="ECO:0000313" key="3">
    <source>
        <dbReference type="EMBL" id="MXV15367.1"/>
    </source>
</evidence>
<dbReference type="NCBIfam" id="NF008551">
    <property type="entry name" value="PRK11478.1"/>
    <property type="match status" value="1"/>
</dbReference>
<organism evidence="3 4">
    <name type="scientific">Hufsiella ginkgonis</name>
    <dbReference type="NCBI Taxonomy" id="2695274"/>
    <lineage>
        <taxon>Bacteria</taxon>
        <taxon>Pseudomonadati</taxon>
        <taxon>Bacteroidota</taxon>
        <taxon>Sphingobacteriia</taxon>
        <taxon>Sphingobacteriales</taxon>
        <taxon>Sphingobacteriaceae</taxon>
        <taxon>Hufsiella</taxon>
    </lineage>
</organism>
<proteinExistence type="predicted"/>
<dbReference type="GO" id="GO:0046872">
    <property type="term" value="F:metal ion binding"/>
    <property type="evidence" value="ECO:0007669"/>
    <property type="project" value="UniProtKB-KW"/>
</dbReference>